<dbReference type="GO" id="GO:0005886">
    <property type="term" value="C:plasma membrane"/>
    <property type="evidence" value="ECO:0007669"/>
    <property type="project" value="UniProtKB-SubCell"/>
</dbReference>
<dbReference type="InterPro" id="IPR045863">
    <property type="entry name" value="CorA_TM1_TM2"/>
</dbReference>
<evidence type="ECO:0000256" key="4">
    <source>
        <dbReference type="ARBA" id="ARBA00023136"/>
    </source>
</evidence>
<reference evidence="6" key="1">
    <citation type="journal article" date="2017" name="Nat. Ecol. Evol.">
        <title>Genome expansion and lineage-specific genetic innovations in the forest pathogenic fungi Armillaria.</title>
        <authorList>
            <person name="Sipos G."/>
            <person name="Prasanna A.N."/>
            <person name="Walter M.C."/>
            <person name="O'Connor E."/>
            <person name="Balint B."/>
            <person name="Krizsan K."/>
            <person name="Kiss B."/>
            <person name="Hess J."/>
            <person name="Varga T."/>
            <person name="Slot J."/>
            <person name="Riley R."/>
            <person name="Boka B."/>
            <person name="Rigling D."/>
            <person name="Barry K."/>
            <person name="Lee J."/>
            <person name="Mihaltcheva S."/>
            <person name="LaButti K."/>
            <person name="Lipzen A."/>
            <person name="Waldron R."/>
            <person name="Moloney N.M."/>
            <person name="Sperisen C."/>
            <person name="Kredics L."/>
            <person name="Vagvoelgyi C."/>
            <person name="Patrignani A."/>
            <person name="Fitzpatrick D."/>
            <person name="Nagy I."/>
            <person name="Doyle S."/>
            <person name="Anderson J.B."/>
            <person name="Grigoriev I.V."/>
            <person name="Gueldener U."/>
            <person name="Muensterkoetter M."/>
            <person name="Nagy L.G."/>
        </authorList>
    </citation>
    <scope>NUCLEOTIDE SEQUENCE [LARGE SCALE GENOMIC DNA]</scope>
    <source>
        <strain evidence="6">C18/9</strain>
    </source>
</reference>
<dbReference type="PANTHER" id="PTHR46494">
    <property type="entry name" value="CORA FAMILY METAL ION TRANSPORTER (EUROFUNG)"/>
    <property type="match status" value="1"/>
</dbReference>
<evidence type="ECO:0000313" key="5">
    <source>
        <dbReference type="EMBL" id="SJL10696.1"/>
    </source>
</evidence>
<evidence type="ECO:0000256" key="3">
    <source>
        <dbReference type="ARBA" id="ARBA00022989"/>
    </source>
</evidence>
<keyword evidence="3" id="KW-1133">Transmembrane helix</keyword>
<dbReference type="EMBL" id="FUEG01000012">
    <property type="protein sequence ID" value="SJL10696.1"/>
    <property type="molecule type" value="Genomic_DNA"/>
</dbReference>
<dbReference type="GO" id="GO:0015087">
    <property type="term" value="F:cobalt ion transmembrane transporter activity"/>
    <property type="evidence" value="ECO:0007669"/>
    <property type="project" value="TreeGrafter"/>
</dbReference>
<dbReference type="Gene3D" id="1.20.58.340">
    <property type="entry name" value="Magnesium transport protein CorA, transmembrane region"/>
    <property type="match status" value="1"/>
</dbReference>
<gene>
    <name evidence="5" type="ORF">ARMOST_14088</name>
</gene>
<evidence type="ECO:0000313" key="6">
    <source>
        <dbReference type="Proteomes" id="UP000219338"/>
    </source>
</evidence>
<sequence length="442" mass="50282">MASSTGEAGTLTSASSLSARVPFTFPEVDGEQLKSDVPPIPPPCNHVNCEGCWKRYPQSLFPNWSPSQVERSGILDVIEKYNRSIPCTIHRVDIDDRGYFTDPGKYELTEQAKDASWEFLIQSHRPVNTRVRSLFVENMSGPVLQKLGAYYNIEPFFFSSSLSWTPSRFQEEVQPGRGDRKGCALVLDLLAVHLIRNVEGNTLISYHTSGREATSAPFLQERMHYAGQSVYWQNIFQRSPDPTFVLLIFIWVAICAWDEALEALYARICWLETYALDTSDIFITRELHIIRAHYFQFPSLLEDVRKAVVFILDTPNPAMDSLPQEEKQFSRTLLEKECRNLLSEIHRLEMSRRMQDQRLKNALNLVFSTTSINNSKRMRKLTEAAVRDSTVMKQIAYLTMTFLPSSFVAAIFGMNVGEISPGTNETLPHYFAIAAVLTLLTV</sequence>
<keyword evidence="6" id="KW-1185">Reference proteome</keyword>
<protein>
    <submittedName>
        <fullName evidence="5">Uncharacterized protein</fullName>
    </submittedName>
</protein>
<dbReference type="Pfam" id="PF01544">
    <property type="entry name" value="CorA"/>
    <property type="match status" value="1"/>
</dbReference>
<dbReference type="GO" id="GO:0050897">
    <property type="term" value="F:cobalt ion binding"/>
    <property type="evidence" value="ECO:0007669"/>
    <property type="project" value="TreeGrafter"/>
</dbReference>
<dbReference type="GO" id="GO:0000287">
    <property type="term" value="F:magnesium ion binding"/>
    <property type="evidence" value="ECO:0007669"/>
    <property type="project" value="TreeGrafter"/>
</dbReference>
<dbReference type="STRING" id="47428.A0A284RPK8"/>
<name>A0A284RPK8_ARMOS</name>
<dbReference type="SUPFAM" id="SSF144083">
    <property type="entry name" value="Magnesium transport protein CorA, transmembrane region"/>
    <property type="match status" value="1"/>
</dbReference>
<dbReference type="AlphaFoldDB" id="A0A284RPK8"/>
<evidence type="ECO:0000256" key="2">
    <source>
        <dbReference type="ARBA" id="ARBA00022692"/>
    </source>
</evidence>
<dbReference type="PANTHER" id="PTHR46494:SF1">
    <property type="entry name" value="CORA FAMILY METAL ION TRANSPORTER (EUROFUNG)"/>
    <property type="match status" value="1"/>
</dbReference>
<dbReference type="GO" id="GO:0015095">
    <property type="term" value="F:magnesium ion transmembrane transporter activity"/>
    <property type="evidence" value="ECO:0007669"/>
    <property type="project" value="TreeGrafter"/>
</dbReference>
<evidence type="ECO:0000256" key="1">
    <source>
        <dbReference type="ARBA" id="ARBA00004651"/>
    </source>
</evidence>
<organism evidence="5 6">
    <name type="scientific">Armillaria ostoyae</name>
    <name type="common">Armillaria root rot fungus</name>
    <dbReference type="NCBI Taxonomy" id="47428"/>
    <lineage>
        <taxon>Eukaryota</taxon>
        <taxon>Fungi</taxon>
        <taxon>Dikarya</taxon>
        <taxon>Basidiomycota</taxon>
        <taxon>Agaricomycotina</taxon>
        <taxon>Agaricomycetes</taxon>
        <taxon>Agaricomycetidae</taxon>
        <taxon>Agaricales</taxon>
        <taxon>Marasmiineae</taxon>
        <taxon>Physalacriaceae</taxon>
        <taxon>Armillaria</taxon>
    </lineage>
</organism>
<proteinExistence type="predicted"/>
<keyword evidence="4" id="KW-0472">Membrane</keyword>
<accession>A0A284RPK8</accession>
<dbReference type="Proteomes" id="UP000219338">
    <property type="component" value="Unassembled WGS sequence"/>
</dbReference>
<keyword evidence="2" id="KW-0812">Transmembrane</keyword>
<comment type="subcellular location">
    <subcellularLocation>
        <location evidence="1">Cell membrane</location>
        <topology evidence="1">Multi-pass membrane protein</topology>
    </subcellularLocation>
</comment>
<dbReference type="InterPro" id="IPR002523">
    <property type="entry name" value="MgTranspt_CorA/ZnTranspt_ZntB"/>
</dbReference>
<dbReference type="OMA" id="IPCTIHR"/>
<dbReference type="OrthoDB" id="3231000at2759"/>